<evidence type="ECO:0000259" key="4">
    <source>
        <dbReference type="PROSITE" id="PS50089"/>
    </source>
</evidence>
<evidence type="ECO:0000256" key="1">
    <source>
        <dbReference type="ARBA" id="ARBA00022771"/>
    </source>
</evidence>
<dbReference type="SMART" id="SM00184">
    <property type="entry name" value="RING"/>
    <property type="match status" value="1"/>
</dbReference>
<name>A0A443RS58_9ACAR</name>
<evidence type="ECO:0000256" key="3">
    <source>
        <dbReference type="PROSITE-ProRule" id="PRU00175"/>
    </source>
</evidence>
<evidence type="ECO:0000313" key="6">
    <source>
        <dbReference type="Proteomes" id="UP000288716"/>
    </source>
</evidence>
<dbReference type="Proteomes" id="UP000288716">
    <property type="component" value="Unassembled WGS sequence"/>
</dbReference>
<comment type="caution">
    <text evidence="5">The sequence shown here is derived from an EMBL/GenBank/DDBJ whole genome shotgun (WGS) entry which is preliminary data.</text>
</comment>
<reference evidence="5 6" key="1">
    <citation type="journal article" date="2018" name="Gigascience">
        <title>Genomes of trombidid mites reveal novel predicted allergens and laterally-transferred genes associated with secondary metabolism.</title>
        <authorList>
            <person name="Dong X."/>
            <person name="Chaisiri K."/>
            <person name="Xia D."/>
            <person name="Armstrong S.D."/>
            <person name="Fang Y."/>
            <person name="Donnelly M.J."/>
            <person name="Kadowaki T."/>
            <person name="McGarry J.W."/>
            <person name="Darby A.C."/>
            <person name="Makepeace B.L."/>
        </authorList>
    </citation>
    <scope>NUCLEOTIDE SEQUENCE [LARGE SCALE GENOMIC DNA]</scope>
    <source>
        <strain evidence="5">UoL-UT</strain>
    </source>
</reference>
<feature type="domain" description="RING-type" evidence="4">
    <location>
        <begin position="13"/>
        <end position="52"/>
    </location>
</feature>
<dbReference type="EMBL" id="NCKV01044848">
    <property type="protein sequence ID" value="RWS18171.1"/>
    <property type="molecule type" value="Genomic_DNA"/>
</dbReference>
<evidence type="ECO:0000313" key="5">
    <source>
        <dbReference type="EMBL" id="RWS18171.1"/>
    </source>
</evidence>
<keyword evidence="6" id="KW-1185">Reference proteome</keyword>
<dbReference type="SUPFAM" id="SSF57850">
    <property type="entry name" value="RING/U-box"/>
    <property type="match status" value="1"/>
</dbReference>
<dbReference type="Pfam" id="PF13639">
    <property type="entry name" value="zf-RING_2"/>
    <property type="match status" value="1"/>
</dbReference>
<dbReference type="GO" id="GO:0008270">
    <property type="term" value="F:zinc ion binding"/>
    <property type="evidence" value="ECO:0007669"/>
    <property type="project" value="UniProtKB-KW"/>
</dbReference>
<organism evidence="5 6">
    <name type="scientific">Leptotrombidium deliense</name>
    <dbReference type="NCBI Taxonomy" id="299467"/>
    <lineage>
        <taxon>Eukaryota</taxon>
        <taxon>Metazoa</taxon>
        <taxon>Ecdysozoa</taxon>
        <taxon>Arthropoda</taxon>
        <taxon>Chelicerata</taxon>
        <taxon>Arachnida</taxon>
        <taxon>Acari</taxon>
        <taxon>Acariformes</taxon>
        <taxon>Trombidiformes</taxon>
        <taxon>Prostigmata</taxon>
        <taxon>Anystina</taxon>
        <taxon>Parasitengona</taxon>
        <taxon>Trombiculoidea</taxon>
        <taxon>Trombiculidae</taxon>
        <taxon>Leptotrombidium</taxon>
    </lineage>
</organism>
<dbReference type="Gene3D" id="3.30.40.10">
    <property type="entry name" value="Zinc/RING finger domain, C3HC4 (zinc finger)"/>
    <property type="match status" value="1"/>
</dbReference>
<keyword evidence="1 3" id="KW-0863">Zinc-finger</keyword>
<protein>
    <recommendedName>
        <fullName evidence="4">RING-type domain-containing protein</fullName>
    </recommendedName>
</protein>
<keyword evidence="1 3" id="KW-0479">Metal-binding</keyword>
<gene>
    <name evidence="5" type="ORF">B4U80_14672</name>
</gene>
<evidence type="ECO:0000256" key="2">
    <source>
        <dbReference type="ARBA" id="ARBA00022833"/>
    </source>
</evidence>
<accession>A0A443RS58</accession>
<dbReference type="InterPro" id="IPR001841">
    <property type="entry name" value="Znf_RING"/>
</dbReference>
<keyword evidence="2" id="KW-0862">Zinc</keyword>
<proteinExistence type="predicted"/>
<dbReference type="VEuPathDB" id="VectorBase:LDEU013869"/>
<feature type="non-terminal residue" evidence="5">
    <location>
        <position position="138"/>
    </location>
</feature>
<dbReference type="AlphaFoldDB" id="A0A443RS58"/>
<dbReference type="OrthoDB" id="9049620at2759"/>
<dbReference type="PROSITE" id="PS50089">
    <property type="entry name" value="ZF_RING_2"/>
    <property type="match status" value="1"/>
</dbReference>
<sequence>MCLEGSNGNPQQCAICANAFCSEEYSVLHCGHSFHQMCLTLWFVNNANCPLCGSCDIGDFTEIYQKINKVYRPYSVKCFICAEAIDGNKILVNPVACDCQKPSTSGKDHIAHAALSTKFTSRHHLVTIRNTLFLKKSI</sequence>
<dbReference type="InterPro" id="IPR013083">
    <property type="entry name" value="Znf_RING/FYVE/PHD"/>
</dbReference>